<dbReference type="EMBL" id="JAXCGZ010022913">
    <property type="protein sequence ID" value="KAK7021118.1"/>
    <property type="molecule type" value="Genomic_DNA"/>
</dbReference>
<dbReference type="GO" id="GO:0019509">
    <property type="term" value="P:L-methionine salvage from methylthioadenosine"/>
    <property type="evidence" value="ECO:0007669"/>
    <property type="project" value="UniProtKB-UniRule"/>
</dbReference>
<evidence type="ECO:0000256" key="4">
    <source>
        <dbReference type="ARBA" id="ARBA00022723"/>
    </source>
</evidence>
<dbReference type="GO" id="GO:0005737">
    <property type="term" value="C:cytoplasm"/>
    <property type="evidence" value="ECO:0007669"/>
    <property type="project" value="UniProtKB-SubCell"/>
</dbReference>
<keyword evidence="6 9" id="KW-0486">Methionine biosynthesis</keyword>
<comment type="cofactor">
    <cofactor evidence="9">
        <name>Zn(2+)</name>
        <dbReference type="ChEBI" id="CHEBI:29105"/>
    </cofactor>
    <text evidence="9">Binds 1 zinc ion per subunit.</text>
</comment>
<dbReference type="AlphaFoldDB" id="A0AAN8WJ51"/>
<comment type="pathway">
    <text evidence="9">Amino-acid biosynthesis; L-methionine biosynthesis via salvage pathway; L-methionine from S-methyl-5-thio-alpha-D-ribose 1-phosphate: step 2/6.</text>
</comment>
<dbReference type="InterPro" id="IPR027514">
    <property type="entry name" value="Salvage_MtnB_euk"/>
</dbReference>
<keyword evidence="7 9" id="KW-0456">Lyase</keyword>
<keyword evidence="2 9" id="KW-0963">Cytoplasm</keyword>
<dbReference type="InterPro" id="IPR017714">
    <property type="entry name" value="MethylthioRu-1-P_deHdtase_MtnB"/>
</dbReference>
<feature type="binding site" evidence="9">
    <location>
        <position position="225"/>
    </location>
    <ligand>
        <name>Zn(2+)</name>
        <dbReference type="ChEBI" id="CHEBI:29105"/>
    </ligand>
</feature>
<accession>A0AAN8WJ51</accession>
<dbReference type="Proteomes" id="UP001381693">
    <property type="component" value="Unassembled WGS sequence"/>
</dbReference>
<comment type="subcellular location">
    <subcellularLocation>
        <location evidence="9">Cytoplasm</location>
    </subcellularLocation>
</comment>
<dbReference type="NCBIfam" id="TIGR03328">
    <property type="entry name" value="salvage_mtnB"/>
    <property type="match status" value="1"/>
</dbReference>
<dbReference type="SUPFAM" id="SSF53639">
    <property type="entry name" value="AraD/HMP-PK domain-like"/>
    <property type="match status" value="1"/>
</dbReference>
<evidence type="ECO:0000313" key="13">
    <source>
        <dbReference type="Proteomes" id="UP001381693"/>
    </source>
</evidence>
<feature type="binding site" evidence="9">
    <location>
        <position position="305"/>
    </location>
    <ligand>
        <name>Zn(2+)</name>
        <dbReference type="ChEBI" id="CHEBI:29105"/>
    </ligand>
</feature>
<feature type="active site" description="Proton donor/acceptor" evidence="9">
    <location>
        <position position="249"/>
    </location>
</feature>
<comment type="catalytic activity">
    <reaction evidence="9">
        <text>5-(methylsulfanyl)-D-ribulose 1-phosphate = 5-methylsulfanyl-2,3-dioxopentyl phosphate + H2O</text>
        <dbReference type="Rhea" id="RHEA:15549"/>
        <dbReference type="ChEBI" id="CHEBI:15377"/>
        <dbReference type="ChEBI" id="CHEBI:58548"/>
        <dbReference type="ChEBI" id="CHEBI:58828"/>
        <dbReference type="EC" id="4.2.1.109"/>
    </reaction>
</comment>
<evidence type="ECO:0000256" key="8">
    <source>
        <dbReference type="ARBA" id="ARBA00060021"/>
    </source>
</evidence>
<comment type="function">
    <text evidence="8">Catalyzes the dehydration of methylthioribulose-1-phosphate (MTRu-1-P) into 2,3-diketo-5-methylthiopentyl-1-phosphate (DK-MTP-1-P). Functions in the methionine salvage pathway, which plays a key role in cancer, apoptosis, microbial proliferation and inflammation. May inhibit the CASP1-related inflammatory response (pyroptosis), the CASP9-dependent apoptotic pathway and the cytochrome c-dependent and APAF1-mediated cell death.</text>
</comment>
<evidence type="ECO:0000313" key="12">
    <source>
        <dbReference type="EMBL" id="KAK7021118.1"/>
    </source>
</evidence>
<gene>
    <name evidence="12" type="ORF">SK128_028327</name>
</gene>
<dbReference type="Gene3D" id="3.40.225.10">
    <property type="entry name" value="Class II aldolase/adducin N-terminal domain"/>
    <property type="match status" value="1"/>
</dbReference>
<evidence type="ECO:0000256" key="10">
    <source>
        <dbReference type="SAM" id="MobiDB-lite"/>
    </source>
</evidence>
<keyword evidence="4 9" id="KW-0479">Metal-binding</keyword>
<proteinExistence type="inferred from homology"/>
<protein>
    <recommendedName>
        <fullName evidence="9">Probable methylthioribulose-1-phosphate dehydratase</fullName>
        <shortName evidence="9">MTRu-1-P dehydratase</shortName>
        <ecNumber evidence="9">4.2.1.109</ecNumber>
    </recommendedName>
</protein>
<comment type="similarity">
    <text evidence="1">Belongs to the aldolase class II family. Adducin subfamily.</text>
</comment>
<organism evidence="12 13">
    <name type="scientific">Halocaridina rubra</name>
    <name type="common">Hawaiian red shrimp</name>
    <dbReference type="NCBI Taxonomy" id="373956"/>
    <lineage>
        <taxon>Eukaryota</taxon>
        <taxon>Metazoa</taxon>
        <taxon>Ecdysozoa</taxon>
        <taxon>Arthropoda</taxon>
        <taxon>Crustacea</taxon>
        <taxon>Multicrustacea</taxon>
        <taxon>Malacostraca</taxon>
        <taxon>Eumalacostraca</taxon>
        <taxon>Eucarida</taxon>
        <taxon>Decapoda</taxon>
        <taxon>Pleocyemata</taxon>
        <taxon>Caridea</taxon>
        <taxon>Atyoidea</taxon>
        <taxon>Atyidae</taxon>
        <taxon>Halocaridina</taxon>
    </lineage>
</organism>
<keyword evidence="13" id="KW-1185">Reference proteome</keyword>
<feature type="compositionally biased region" description="Acidic residues" evidence="10">
    <location>
        <begin position="44"/>
        <end position="53"/>
    </location>
</feature>
<dbReference type="InterPro" id="IPR036409">
    <property type="entry name" value="Aldolase_II/adducin_N_sf"/>
</dbReference>
<feature type="domain" description="Class II aldolase/adducin N-terminal" evidence="11">
    <location>
        <begin position="136"/>
        <end position="332"/>
    </location>
</feature>
<evidence type="ECO:0000256" key="2">
    <source>
        <dbReference type="ARBA" id="ARBA00022490"/>
    </source>
</evidence>
<feature type="compositionally biased region" description="Basic residues" evidence="10">
    <location>
        <begin position="61"/>
        <end position="71"/>
    </location>
</feature>
<dbReference type="Pfam" id="PF00596">
    <property type="entry name" value="Aldolase_II"/>
    <property type="match status" value="1"/>
</dbReference>
<reference evidence="12 13" key="1">
    <citation type="submission" date="2023-11" db="EMBL/GenBank/DDBJ databases">
        <title>Halocaridina rubra genome assembly.</title>
        <authorList>
            <person name="Smith C."/>
        </authorList>
    </citation>
    <scope>NUCLEOTIDE SEQUENCE [LARGE SCALE GENOMIC DNA]</scope>
    <source>
        <strain evidence="12">EP-1</strain>
        <tissue evidence="12">Whole</tissue>
    </source>
</reference>
<feature type="binding site" evidence="9">
    <location>
        <position position="207"/>
    </location>
    <ligand>
        <name>substrate</name>
    </ligand>
</feature>
<dbReference type="FunFam" id="3.40.225.10:FF:000003">
    <property type="entry name" value="Methylthioribulose-1-phosphate dehydratase"/>
    <property type="match status" value="1"/>
</dbReference>
<dbReference type="PANTHER" id="PTHR10640:SF7">
    <property type="entry name" value="METHYLTHIORIBULOSE-1-PHOSPHATE DEHYDRATASE"/>
    <property type="match status" value="1"/>
</dbReference>
<dbReference type="InterPro" id="IPR001303">
    <property type="entry name" value="Aldolase_II/adducin_N"/>
</dbReference>
<comment type="caution">
    <text evidence="12">The sequence shown here is derived from an EMBL/GenBank/DDBJ whole genome shotgun (WGS) entry which is preliminary data.</text>
</comment>
<dbReference type="HAMAP" id="MF_03116">
    <property type="entry name" value="Salvage_MtnB_euk"/>
    <property type="match status" value="1"/>
</dbReference>
<dbReference type="EC" id="4.2.1.109" evidence="9"/>
<sequence length="358" mass="40354">MSEENSDHLRDAEEERGDEEEALEKKKRNRKRRLPQEEVGSDLADADVSEMAEVETGSAPRSKRGRKKRKRYFEEGSESDEEVVFHLPKENKKKKRGRIKGQSLESGAWVAKKPLGRPKQHSAFQSSRRGQKHPTELICELGQVFYNLGWVSGTGGGISIKLGEEIYVAPSGVQKERLQPEDIFVLNTSGEEVIVPPPHKKLSKSQCTPLFMLAYKMRGAGAVIHSHSKAAVLASLCYSGPEFKVTHLEMIKGIKCGSEDRPMRYDEELVVPIIENTPFEADLADSMSQVLELYPDTHAVLVRRHGVYVWGDTWEKAKTMAESYDYLFDIAVQMTKLGFDPAKPSEEKHKTKNQLNGK</sequence>
<feature type="binding site" evidence="9">
    <location>
        <position position="227"/>
    </location>
    <ligand>
        <name>Zn(2+)</name>
        <dbReference type="ChEBI" id="CHEBI:29105"/>
    </ligand>
</feature>
<comment type="similarity">
    <text evidence="9">Belongs to the aldolase class II family. MtnB subfamily.</text>
</comment>
<keyword evidence="5 9" id="KW-0862">Zinc</keyword>
<feature type="compositionally biased region" description="Basic and acidic residues" evidence="10">
    <location>
        <begin position="1"/>
        <end position="13"/>
    </location>
</feature>
<feature type="region of interest" description="Disordered" evidence="10">
    <location>
        <begin position="1"/>
        <end position="82"/>
    </location>
</feature>
<evidence type="ECO:0000256" key="9">
    <source>
        <dbReference type="HAMAP-Rule" id="MF_03116"/>
    </source>
</evidence>
<evidence type="ECO:0000256" key="7">
    <source>
        <dbReference type="ARBA" id="ARBA00023239"/>
    </source>
</evidence>
<keyword evidence="3 9" id="KW-0028">Amino-acid biosynthesis</keyword>
<evidence type="ECO:0000259" key="11">
    <source>
        <dbReference type="SMART" id="SM01007"/>
    </source>
</evidence>
<name>A0AAN8WJ51_HALRR</name>
<dbReference type="SMART" id="SM01007">
    <property type="entry name" value="Aldolase_II"/>
    <property type="match status" value="1"/>
</dbReference>
<dbReference type="PANTHER" id="PTHR10640">
    <property type="entry name" value="METHYLTHIORIBULOSE-1-PHOSPHATE DEHYDRATASE"/>
    <property type="match status" value="1"/>
</dbReference>
<dbReference type="GO" id="GO:0046570">
    <property type="term" value="F:methylthioribulose 1-phosphate dehydratase activity"/>
    <property type="evidence" value="ECO:0007669"/>
    <property type="project" value="UniProtKB-UniRule"/>
</dbReference>
<dbReference type="GO" id="GO:0008270">
    <property type="term" value="F:zinc ion binding"/>
    <property type="evidence" value="ECO:0007669"/>
    <property type="project" value="UniProtKB-UniRule"/>
</dbReference>
<evidence type="ECO:0000256" key="6">
    <source>
        <dbReference type="ARBA" id="ARBA00023167"/>
    </source>
</evidence>
<evidence type="ECO:0000256" key="5">
    <source>
        <dbReference type="ARBA" id="ARBA00022833"/>
    </source>
</evidence>
<evidence type="ECO:0000256" key="1">
    <source>
        <dbReference type="ARBA" id="ARBA00006274"/>
    </source>
</evidence>
<evidence type="ECO:0000256" key="3">
    <source>
        <dbReference type="ARBA" id="ARBA00022605"/>
    </source>
</evidence>